<dbReference type="GO" id="GO:0046961">
    <property type="term" value="F:proton-transporting ATPase activity, rotational mechanism"/>
    <property type="evidence" value="ECO:0007669"/>
    <property type="project" value="InterPro"/>
</dbReference>
<accession>A0A814BCF2</accession>
<dbReference type="EMBL" id="CAJNOL010000201">
    <property type="protein sequence ID" value="CAF0928445.1"/>
    <property type="molecule type" value="Genomic_DNA"/>
</dbReference>
<dbReference type="GO" id="GO:0030672">
    <property type="term" value="C:synaptic vesicle membrane"/>
    <property type="evidence" value="ECO:0007669"/>
    <property type="project" value="TreeGrafter"/>
</dbReference>
<dbReference type="GO" id="GO:0016887">
    <property type="term" value="F:ATP hydrolysis activity"/>
    <property type="evidence" value="ECO:0007669"/>
    <property type="project" value="TreeGrafter"/>
</dbReference>
<dbReference type="FunFam" id="1.20.5.2950:FF:000001">
    <property type="entry name" value="V-type proton ATPase subunit G"/>
    <property type="match status" value="1"/>
</dbReference>
<evidence type="ECO:0000256" key="4">
    <source>
        <dbReference type="ARBA" id="ARBA00023065"/>
    </source>
</evidence>
<dbReference type="Proteomes" id="UP000663870">
    <property type="component" value="Unassembled WGS sequence"/>
</dbReference>
<keyword evidence="6" id="KW-0175">Coiled coil</keyword>
<protein>
    <recommendedName>
        <fullName evidence="5">V-type proton ATPase subunit G</fullName>
    </recommendedName>
</protein>
<comment type="function">
    <text evidence="5">Subunit of the V1 complex of vacuolar(H+)-ATPase (V-ATPase), a multisubunit enzyme composed of a peripheral complex (V1) that hydrolyzes ATP and a membrane integral complex (V0) that translocates protons. V-ATPase is responsible for acidifying and maintaining the pH of intracellular compartments and in some cell types, is targeted to the plasma membrane, where it is responsible for acidifying the extracellular environment.</text>
</comment>
<keyword evidence="3 5" id="KW-0375">Hydrogen ion transport</keyword>
<reference evidence="8" key="1">
    <citation type="submission" date="2021-02" db="EMBL/GenBank/DDBJ databases">
        <authorList>
            <person name="Nowell W R."/>
        </authorList>
    </citation>
    <scope>NUCLEOTIDE SEQUENCE</scope>
</reference>
<evidence type="ECO:0000256" key="1">
    <source>
        <dbReference type="ARBA" id="ARBA00010066"/>
    </source>
</evidence>
<evidence type="ECO:0000256" key="5">
    <source>
        <dbReference type="RuleBase" id="RU364019"/>
    </source>
</evidence>
<evidence type="ECO:0000313" key="7">
    <source>
        <dbReference type="EMBL" id="CAF0863683.1"/>
    </source>
</evidence>
<name>A0A814BCF2_9BILA</name>
<comment type="similarity">
    <text evidence="1 5">Belongs to the V-ATPase G subunit family.</text>
</comment>
<dbReference type="PANTHER" id="PTHR12713:SF11">
    <property type="entry name" value="V-TYPE PROTON ATPASE SUBUNIT G"/>
    <property type="match status" value="1"/>
</dbReference>
<dbReference type="Gene3D" id="1.20.5.2950">
    <property type="match status" value="1"/>
</dbReference>
<keyword evidence="10" id="KW-1185">Reference proteome</keyword>
<dbReference type="PANTHER" id="PTHR12713">
    <property type="entry name" value="VACUOLAR ATP SYNTHASE SUBUNIT G"/>
    <property type="match status" value="1"/>
</dbReference>
<dbReference type="EMBL" id="CAJNOL010000197">
    <property type="protein sequence ID" value="CAF0925667.1"/>
    <property type="molecule type" value="Genomic_DNA"/>
</dbReference>
<dbReference type="NCBIfam" id="TIGR01147">
    <property type="entry name" value="V_ATP_synt_G"/>
    <property type="match status" value="1"/>
</dbReference>
<dbReference type="AlphaFoldDB" id="A0A814BCF2"/>
<dbReference type="InterPro" id="IPR005124">
    <property type="entry name" value="V-ATPase_G"/>
</dbReference>
<comment type="caution">
    <text evidence="8">The sequence shown here is derived from an EMBL/GenBank/DDBJ whole genome shotgun (WGS) entry which is preliminary data.</text>
</comment>
<proteinExistence type="inferred from homology"/>
<evidence type="ECO:0000313" key="10">
    <source>
        <dbReference type="Proteomes" id="UP000663870"/>
    </source>
</evidence>
<dbReference type="GO" id="GO:0097401">
    <property type="term" value="P:synaptic vesicle lumen acidification"/>
    <property type="evidence" value="ECO:0007669"/>
    <property type="project" value="TreeGrafter"/>
</dbReference>
<evidence type="ECO:0000313" key="9">
    <source>
        <dbReference type="EMBL" id="CAF0928445.1"/>
    </source>
</evidence>
<sequence length="116" mass="13545">MLQSRGVSDLLAAEKKAQELIEEARKRKNKRIKDAQSEAKAEIEQFKIERERHYKGLEQQQLGNRTQMTEQSNKETQTQIAALKNQYESNKQELLQRIITLVCDIKPEAHINARIE</sequence>
<dbReference type="Pfam" id="PF03179">
    <property type="entry name" value="V-ATPase_G"/>
    <property type="match status" value="1"/>
</dbReference>
<dbReference type="Proteomes" id="UP000663854">
    <property type="component" value="Unassembled WGS sequence"/>
</dbReference>
<evidence type="ECO:0000256" key="3">
    <source>
        <dbReference type="ARBA" id="ARBA00022781"/>
    </source>
</evidence>
<comment type="subunit">
    <text evidence="5">V-ATPase is a heteromultimeric enzyme made up of two complexes: the ATP-hydrolytic V1 complex and the proton translocation V0 complex.</text>
</comment>
<evidence type="ECO:0000313" key="8">
    <source>
        <dbReference type="EMBL" id="CAF0925667.1"/>
    </source>
</evidence>
<gene>
    <name evidence="8" type="ORF">JXQ802_LOCUS10359</name>
    <name evidence="9" type="ORF">JXQ802_LOCUS10506</name>
    <name evidence="7" type="ORF">PYM288_LOCUS7688</name>
</gene>
<dbReference type="GO" id="GO:0000221">
    <property type="term" value="C:vacuolar proton-transporting V-type ATPase, V1 domain"/>
    <property type="evidence" value="ECO:0007669"/>
    <property type="project" value="TreeGrafter"/>
</dbReference>
<evidence type="ECO:0000256" key="2">
    <source>
        <dbReference type="ARBA" id="ARBA00022448"/>
    </source>
</evidence>
<keyword evidence="4 5" id="KW-0406">Ion transport</keyword>
<evidence type="ECO:0000256" key="6">
    <source>
        <dbReference type="SAM" id="Coils"/>
    </source>
</evidence>
<keyword evidence="2 5" id="KW-0813">Transport</keyword>
<dbReference type="EMBL" id="CAJNOH010000096">
    <property type="protein sequence ID" value="CAF0863683.1"/>
    <property type="molecule type" value="Genomic_DNA"/>
</dbReference>
<organism evidence="8 10">
    <name type="scientific">Rotaria sordida</name>
    <dbReference type="NCBI Taxonomy" id="392033"/>
    <lineage>
        <taxon>Eukaryota</taxon>
        <taxon>Metazoa</taxon>
        <taxon>Spiralia</taxon>
        <taxon>Gnathifera</taxon>
        <taxon>Rotifera</taxon>
        <taxon>Eurotatoria</taxon>
        <taxon>Bdelloidea</taxon>
        <taxon>Philodinida</taxon>
        <taxon>Philodinidae</taxon>
        <taxon>Rotaria</taxon>
    </lineage>
</organism>
<feature type="coiled-coil region" evidence="6">
    <location>
        <begin position="7"/>
        <end position="93"/>
    </location>
</feature>